<proteinExistence type="predicted"/>
<protein>
    <recommendedName>
        <fullName evidence="4">DUF4386 family protein</fullName>
    </recommendedName>
</protein>
<accession>A0A7H8QHT7</accession>
<dbReference type="Proteomes" id="UP000509222">
    <property type="component" value="Chromosome"/>
</dbReference>
<sequence>MQADVDQKSAVKAKGKGNLTSLALFRGAGLSAMVAGFLYVLIQMIHPPELLSMVTSGAWANVHYLTFAMCLFWLLGMVGIYVKQAEKAGWLGLAGFLLFSLFLVLSASFNFAEALIIPLLAADAPKFVEGFLGIFSGAGSEVNLGVLAAIGPVGGILYLSGGVVFGIATFRAGVLSRWGGAIFAFGAVASLGAAVLPHELDRLMAVPMGIGIAWLGYSLLKQRR</sequence>
<evidence type="ECO:0008006" key="4">
    <source>
        <dbReference type="Google" id="ProtNLM"/>
    </source>
</evidence>
<dbReference type="AlphaFoldDB" id="A0A7H8QHT7"/>
<evidence type="ECO:0000313" key="3">
    <source>
        <dbReference type="Proteomes" id="UP000509222"/>
    </source>
</evidence>
<name>A0A7H8QHT7_9BACL</name>
<feature type="transmembrane region" description="Helical" evidence="1">
    <location>
        <begin position="202"/>
        <end position="220"/>
    </location>
</feature>
<keyword evidence="1" id="KW-1133">Transmembrane helix</keyword>
<evidence type="ECO:0000313" key="2">
    <source>
        <dbReference type="EMBL" id="QKX52753.1"/>
    </source>
</evidence>
<keyword evidence="3" id="KW-1185">Reference proteome</keyword>
<feature type="transmembrane region" description="Helical" evidence="1">
    <location>
        <begin position="94"/>
        <end position="122"/>
    </location>
</feature>
<dbReference type="EMBL" id="CP051177">
    <property type="protein sequence ID" value="QKX52753.1"/>
    <property type="molecule type" value="Genomic_DNA"/>
</dbReference>
<feature type="transmembrane region" description="Helical" evidence="1">
    <location>
        <begin position="62"/>
        <end position="82"/>
    </location>
</feature>
<organism evidence="2 3">
    <name type="scientific">Planococcus glaciei</name>
    <dbReference type="NCBI Taxonomy" id="459472"/>
    <lineage>
        <taxon>Bacteria</taxon>
        <taxon>Bacillati</taxon>
        <taxon>Bacillota</taxon>
        <taxon>Bacilli</taxon>
        <taxon>Bacillales</taxon>
        <taxon>Caryophanaceae</taxon>
        <taxon>Planococcus</taxon>
    </lineage>
</organism>
<evidence type="ECO:0000256" key="1">
    <source>
        <dbReference type="SAM" id="Phobius"/>
    </source>
</evidence>
<feature type="transmembrane region" description="Helical" evidence="1">
    <location>
        <begin position="142"/>
        <end position="166"/>
    </location>
</feature>
<feature type="transmembrane region" description="Helical" evidence="1">
    <location>
        <begin position="21"/>
        <end position="42"/>
    </location>
</feature>
<keyword evidence="1" id="KW-0812">Transmembrane</keyword>
<keyword evidence="1" id="KW-0472">Membrane</keyword>
<reference evidence="2 3" key="1">
    <citation type="submission" date="2020-04" db="EMBL/GenBank/DDBJ databases">
        <authorList>
            <person name="Pajer P."/>
            <person name="Broz P."/>
        </authorList>
    </citation>
    <scope>NUCLEOTIDE SEQUENCE [LARGE SCALE GENOMIC DNA]</scope>
    <source>
        <strain evidence="3">NRL-ATB46093</strain>
    </source>
</reference>
<reference evidence="3" key="2">
    <citation type="submission" date="2020-06" db="EMBL/GenBank/DDBJ databases">
        <title>Isolation of Planomicrobium glaciei.</title>
        <authorList>
            <person name="Malisova L."/>
            <person name="Safrankova R."/>
            <person name="Jakubu V."/>
            <person name="Spanelova P."/>
        </authorList>
    </citation>
    <scope>NUCLEOTIDE SEQUENCE [LARGE SCALE GENOMIC DNA]</scope>
    <source>
        <strain evidence="3">NRL-ATB46093</strain>
    </source>
</reference>
<gene>
    <name evidence="2" type="ORF">HF394_17205</name>
</gene>
<feature type="transmembrane region" description="Helical" evidence="1">
    <location>
        <begin position="178"/>
        <end position="196"/>
    </location>
</feature>